<dbReference type="GO" id="GO:0005886">
    <property type="term" value="C:plasma membrane"/>
    <property type="evidence" value="ECO:0007669"/>
    <property type="project" value="UniProtKB-SubCell"/>
</dbReference>
<evidence type="ECO:0000256" key="19">
    <source>
        <dbReference type="HAMAP-Rule" id="MF_00719"/>
    </source>
</evidence>
<evidence type="ECO:0000256" key="8">
    <source>
        <dbReference type="ARBA" id="ARBA00022573"/>
    </source>
</evidence>
<evidence type="ECO:0000313" key="22">
    <source>
        <dbReference type="Proteomes" id="UP000276741"/>
    </source>
</evidence>
<accession>A0A348B3M7</accession>
<comment type="pathway">
    <text evidence="3 19">Cofactor biosynthesis; adenosylcobalamin biosynthesis; adenosylcobalamin from cob(II)yrinate a,c-diamide: step 7/7.</text>
</comment>
<comment type="similarity">
    <text evidence="4 19">Belongs to the CobS family.</text>
</comment>
<dbReference type="PANTHER" id="PTHR34148">
    <property type="entry name" value="ADENOSYLCOBINAMIDE-GDP RIBAZOLETRANSFERASE"/>
    <property type="match status" value="1"/>
</dbReference>
<keyword evidence="9 19" id="KW-0808">Transferase</keyword>
<dbReference type="PANTHER" id="PTHR34148:SF1">
    <property type="entry name" value="ADENOSYLCOBINAMIDE-GDP RIBAZOLETRANSFERASE"/>
    <property type="match status" value="1"/>
</dbReference>
<protein>
    <recommendedName>
        <fullName evidence="6 19">Adenosylcobinamide-GDP ribazoletransferase</fullName>
        <ecNumber evidence="5 19">2.7.8.26</ecNumber>
    </recommendedName>
    <alternativeName>
        <fullName evidence="16 19">Cobalamin synthase</fullName>
    </alternativeName>
    <alternativeName>
        <fullName evidence="15 19">Cobalamin-5'-phosphate synthase</fullName>
    </alternativeName>
</protein>
<comment type="catalytic activity">
    <reaction evidence="17 19">
        <text>alpha-ribazole + adenosylcob(III)inamide-GDP = adenosylcob(III)alamin + GMP + H(+)</text>
        <dbReference type="Rhea" id="RHEA:16049"/>
        <dbReference type="ChEBI" id="CHEBI:10329"/>
        <dbReference type="ChEBI" id="CHEBI:15378"/>
        <dbReference type="ChEBI" id="CHEBI:18408"/>
        <dbReference type="ChEBI" id="CHEBI:58115"/>
        <dbReference type="ChEBI" id="CHEBI:60487"/>
        <dbReference type="EC" id="2.7.8.26"/>
    </reaction>
</comment>
<feature type="transmembrane region" description="Helical" evidence="19">
    <location>
        <begin position="212"/>
        <end position="231"/>
    </location>
</feature>
<evidence type="ECO:0000256" key="16">
    <source>
        <dbReference type="ARBA" id="ARBA00032853"/>
    </source>
</evidence>
<dbReference type="GO" id="GO:0051073">
    <property type="term" value="F:adenosylcobinamide-GDP ribazoletransferase activity"/>
    <property type="evidence" value="ECO:0007669"/>
    <property type="project" value="UniProtKB-UniRule"/>
</dbReference>
<evidence type="ECO:0000256" key="14">
    <source>
        <dbReference type="ARBA" id="ARBA00025228"/>
    </source>
</evidence>
<comment type="function">
    <text evidence="14 19">Joins adenosylcobinamide-GDP and alpha-ribazole to generate adenosylcobalamin (Ado-cobalamin). Also synthesizes adenosylcobalamin 5'-phosphate from adenosylcobinamide-GDP and alpha-ribazole 5'-phosphate.</text>
</comment>
<evidence type="ECO:0000256" key="2">
    <source>
        <dbReference type="ARBA" id="ARBA00004651"/>
    </source>
</evidence>
<gene>
    <name evidence="19" type="primary">cobS</name>
    <name evidence="21" type="ORF">GCM10007116_16400</name>
    <name evidence="20" type="ORF">HS1genome_1168</name>
</gene>
<feature type="transmembrane region" description="Helical" evidence="19">
    <location>
        <begin position="100"/>
        <end position="123"/>
    </location>
</feature>
<keyword evidence="13 19" id="KW-0472">Membrane</keyword>
<dbReference type="EC" id="2.7.8.26" evidence="5 19"/>
<evidence type="ECO:0000256" key="18">
    <source>
        <dbReference type="ARBA" id="ARBA00049504"/>
    </source>
</evidence>
<reference evidence="21" key="1">
    <citation type="journal article" date="2014" name="Int. J. Syst. Evol. Microbiol.">
        <title>Complete genome sequence of Corynebacterium casei LMG S-19264T (=DSM 44701T), isolated from a smear-ripened cheese.</title>
        <authorList>
            <consortium name="US DOE Joint Genome Institute (JGI-PGF)"/>
            <person name="Walter F."/>
            <person name="Albersmeier A."/>
            <person name="Kalinowski J."/>
            <person name="Ruckert C."/>
        </authorList>
    </citation>
    <scope>NUCLEOTIDE SEQUENCE</scope>
    <source>
        <strain evidence="21">JCM 31740</strain>
    </source>
</reference>
<evidence type="ECO:0000256" key="12">
    <source>
        <dbReference type="ARBA" id="ARBA00022989"/>
    </source>
</evidence>
<comment type="catalytic activity">
    <reaction evidence="18 19">
        <text>alpha-ribazole 5'-phosphate + adenosylcob(III)inamide-GDP = adenosylcob(III)alamin 5'-phosphate + GMP + H(+)</text>
        <dbReference type="Rhea" id="RHEA:23560"/>
        <dbReference type="ChEBI" id="CHEBI:15378"/>
        <dbReference type="ChEBI" id="CHEBI:57918"/>
        <dbReference type="ChEBI" id="CHEBI:58115"/>
        <dbReference type="ChEBI" id="CHEBI:60487"/>
        <dbReference type="ChEBI" id="CHEBI:60493"/>
        <dbReference type="EC" id="2.7.8.26"/>
    </reaction>
</comment>
<dbReference type="Proteomes" id="UP000616143">
    <property type="component" value="Unassembled WGS sequence"/>
</dbReference>
<dbReference type="RefSeq" id="WP_158613728.1">
    <property type="nucleotide sequence ID" value="NZ_AP018553.1"/>
</dbReference>
<dbReference type="GO" id="GO:0008818">
    <property type="term" value="F:cobalamin 5'-phosphate synthase activity"/>
    <property type="evidence" value="ECO:0007669"/>
    <property type="project" value="UniProtKB-UniRule"/>
</dbReference>
<keyword evidence="12 19" id="KW-1133">Transmembrane helix</keyword>
<keyword evidence="7 19" id="KW-1003">Cell membrane</keyword>
<evidence type="ECO:0000256" key="7">
    <source>
        <dbReference type="ARBA" id="ARBA00022475"/>
    </source>
</evidence>
<evidence type="ECO:0000256" key="5">
    <source>
        <dbReference type="ARBA" id="ARBA00013200"/>
    </source>
</evidence>
<evidence type="ECO:0000256" key="3">
    <source>
        <dbReference type="ARBA" id="ARBA00004663"/>
    </source>
</evidence>
<reference evidence="20" key="3">
    <citation type="journal article" date="2019" name="BMC Res. Notes">
        <title>Complete genome sequence of the Sulfodiicoccus acidiphilus strain HS-1T, the first crenarchaeon that lacks polB3, isolated from an acidic hot spring in Ohwaku-dani, Hakone, Japan.</title>
        <authorList>
            <person name="Sakai H.D."/>
            <person name="Kurosawa N."/>
        </authorList>
    </citation>
    <scope>NUCLEOTIDE SEQUENCE</scope>
    <source>
        <strain evidence="20">HS-1</strain>
    </source>
</reference>
<dbReference type="AlphaFoldDB" id="A0A348B3M7"/>
<evidence type="ECO:0000256" key="6">
    <source>
        <dbReference type="ARBA" id="ARBA00015850"/>
    </source>
</evidence>
<dbReference type="HAMAP" id="MF_00719">
    <property type="entry name" value="CobS"/>
    <property type="match status" value="1"/>
</dbReference>
<sequence length="241" mass="25915">MISSLLSFYSTIPAGGDLDTAASWSFIAPILVGVLEGIVLFIVLFAAWNIFDEPAAGLLVAAAAEGLRGFHHLDGLLDIGDALMVKDKEKRLRALKDFQLGTGAAGALLLYLFLIVPTVMLLRPTFTELGILVAASVTSRSVGLLQLALERPIQGSFLGSKFSEGLSGKAWVLMVESSLFLTSPWAVTAFLGLTALWLQVSRRSLGGSSGDVVGAAITSSFPLILLAELKWPWFWFLHLHW</sequence>
<dbReference type="GO" id="GO:0009236">
    <property type="term" value="P:cobalamin biosynthetic process"/>
    <property type="evidence" value="ECO:0007669"/>
    <property type="project" value="UniProtKB-UniRule"/>
</dbReference>
<evidence type="ECO:0000256" key="1">
    <source>
        <dbReference type="ARBA" id="ARBA00001946"/>
    </source>
</evidence>
<dbReference type="EMBL" id="BMQS01000015">
    <property type="protein sequence ID" value="GGT99740.1"/>
    <property type="molecule type" value="Genomic_DNA"/>
</dbReference>
<dbReference type="KEGG" id="sacd:HS1genome_1168"/>
<dbReference type="GeneID" id="38666683"/>
<dbReference type="NCBIfam" id="TIGR00317">
    <property type="entry name" value="cobS"/>
    <property type="match status" value="1"/>
</dbReference>
<dbReference type="Pfam" id="PF02654">
    <property type="entry name" value="CobS"/>
    <property type="match status" value="1"/>
</dbReference>
<feature type="transmembrane region" description="Helical" evidence="19">
    <location>
        <begin position="26"/>
        <end position="48"/>
    </location>
</feature>
<evidence type="ECO:0000256" key="15">
    <source>
        <dbReference type="ARBA" id="ARBA00032605"/>
    </source>
</evidence>
<keyword evidence="8 19" id="KW-0169">Cobalamin biosynthesis</keyword>
<reference evidence="21" key="4">
    <citation type="submission" date="2020-09" db="EMBL/GenBank/DDBJ databases">
        <authorList>
            <person name="Sun Q."/>
            <person name="Ohkuma M."/>
        </authorList>
    </citation>
    <scope>NUCLEOTIDE SEQUENCE</scope>
    <source>
        <strain evidence="21">JCM 31740</strain>
    </source>
</reference>
<evidence type="ECO:0000256" key="17">
    <source>
        <dbReference type="ARBA" id="ARBA00048623"/>
    </source>
</evidence>
<proteinExistence type="inferred from homology"/>
<keyword evidence="10 19" id="KW-0812">Transmembrane</keyword>
<comment type="subcellular location">
    <subcellularLocation>
        <location evidence="2 19">Cell membrane</location>
        <topology evidence="2 19">Multi-pass membrane protein</topology>
    </subcellularLocation>
</comment>
<comment type="cofactor">
    <cofactor evidence="1 19">
        <name>Mg(2+)</name>
        <dbReference type="ChEBI" id="CHEBI:18420"/>
    </cofactor>
</comment>
<feature type="transmembrane region" description="Helical" evidence="19">
    <location>
        <begin position="170"/>
        <end position="200"/>
    </location>
</feature>
<dbReference type="UniPathway" id="UPA00148">
    <property type="reaction ID" value="UER00238"/>
</dbReference>
<dbReference type="Proteomes" id="UP000276741">
    <property type="component" value="Chromosome"/>
</dbReference>
<evidence type="ECO:0000256" key="9">
    <source>
        <dbReference type="ARBA" id="ARBA00022679"/>
    </source>
</evidence>
<dbReference type="EMBL" id="AP018553">
    <property type="protein sequence ID" value="BBD72779.1"/>
    <property type="molecule type" value="Genomic_DNA"/>
</dbReference>
<evidence type="ECO:0000256" key="13">
    <source>
        <dbReference type="ARBA" id="ARBA00023136"/>
    </source>
</evidence>
<reference evidence="22" key="2">
    <citation type="submission" date="2018-04" db="EMBL/GenBank/DDBJ databases">
        <title>Complete genome sequence of Sulfodiicoccus acidiphilus strain HS-1.</title>
        <authorList>
            <person name="Sakai H.D."/>
            <person name="Kurosawa N."/>
        </authorList>
    </citation>
    <scope>NUCLEOTIDE SEQUENCE [LARGE SCALE GENOMIC DNA]</scope>
    <source>
        <strain evidence="22">HS-1</strain>
    </source>
</reference>
<evidence type="ECO:0000256" key="10">
    <source>
        <dbReference type="ARBA" id="ARBA00022692"/>
    </source>
</evidence>
<evidence type="ECO:0000313" key="21">
    <source>
        <dbReference type="EMBL" id="GGT99740.1"/>
    </source>
</evidence>
<evidence type="ECO:0000256" key="11">
    <source>
        <dbReference type="ARBA" id="ARBA00022842"/>
    </source>
</evidence>
<dbReference type="InterPro" id="IPR003805">
    <property type="entry name" value="CobS"/>
</dbReference>
<evidence type="ECO:0000256" key="4">
    <source>
        <dbReference type="ARBA" id="ARBA00010561"/>
    </source>
</evidence>
<evidence type="ECO:0000313" key="20">
    <source>
        <dbReference type="EMBL" id="BBD72779.1"/>
    </source>
</evidence>
<organism evidence="20 22">
    <name type="scientific">Sulfodiicoccus acidiphilus</name>
    <dbReference type="NCBI Taxonomy" id="1670455"/>
    <lineage>
        <taxon>Archaea</taxon>
        <taxon>Thermoproteota</taxon>
        <taxon>Thermoprotei</taxon>
        <taxon>Sulfolobales</taxon>
        <taxon>Sulfolobaceae</taxon>
        <taxon>Sulfodiicoccus</taxon>
    </lineage>
</organism>
<keyword evidence="22" id="KW-1185">Reference proteome</keyword>
<name>A0A348B3M7_9CREN</name>
<keyword evidence="11 19" id="KW-0460">Magnesium</keyword>